<dbReference type="EMBL" id="OU896722">
    <property type="protein sequence ID" value="CAG9817601.1"/>
    <property type="molecule type" value="Genomic_DNA"/>
</dbReference>
<reference evidence="8" key="1">
    <citation type="submission" date="2022-01" db="EMBL/GenBank/DDBJ databases">
        <authorList>
            <person name="King R."/>
        </authorList>
    </citation>
    <scope>NUCLEOTIDE SEQUENCE</scope>
</reference>
<keyword evidence="7" id="KW-0812">Transmembrane</keyword>
<keyword evidence="9" id="KW-1185">Reference proteome</keyword>
<evidence type="ECO:0000256" key="1">
    <source>
        <dbReference type="ARBA" id="ARBA00000032"/>
    </source>
</evidence>
<dbReference type="GO" id="GO:0003993">
    <property type="term" value="F:acid phosphatase activity"/>
    <property type="evidence" value="ECO:0007669"/>
    <property type="project" value="UniProtKB-EC"/>
</dbReference>
<evidence type="ECO:0000256" key="5">
    <source>
        <dbReference type="ARBA" id="ARBA00040357"/>
    </source>
</evidence>
<dbReference type="Pfam" id="PF00328">
    <property type="entry name" value="His_Phos_2"/>
    <property type="match status" value="2"/>
</dbReference>
<proteinExistence type="inferred from homology"/>
<feature type="transmembrane region" description="Helical" evidence="7">
    <location>
        <begin position="16"/>
        <end position="35"/>
    </location>
</feature>
<evidence type="ECO:0000256" key="2">
    <source>
        <dbReference type="ARBA" id="ARBA00005375"/>
    </source>
</evidence>
<comment type="similarity">
    <text evidence="2">Belongs to the histidine acid phosphatase family.</text>
</comment>
<dbReference type="PANTHER" id="PTHR11567">
    <property type="entry name" value="ACID PHOSPHATASE-RELATED"/>
    <property type="match status" value="1"/>
</dbReference>
<dbReference type="InterPro" id="IPR033379">
    <property type="entry name" value="Acid_Pase_AS"/>
</dbReference>
<gene>
    <name evidence="8" type="ORF">PHAECO_LOCUS5305</name>
</gene>
<reference evidence="8" key="2">
    <citation type="submission" date="2022-10" db="EMBL/GenBank/DDBJ databases">
        <authorList>
            <consortium name="ENA_rothamsted_submissions"/>
            <consortium name="culmorum"/>
            <person name="King R."/>
        </authorList>
    </citation>
    <scope>NUCLEOTIDE SEQUENCE</scope>
</reference>
<keyword evidence="3" id="KW-0378">Hydrolase</keyword>
<dbReference type="InterPro" id="IPR029033">
    <property type="entry name" value="His_PPase_superfam"/>
</dbReference>
<dbReference type="InterPro" id="IPR000560">
    <property type="entry name" value="His_Pase_clade-2"/>
</dbReference>
<comment type="catalytic activity">
    <reaction evidence="1">
        <text>a phosphate monoester + H2O = an alcohol + phosphate</text>
        <dbReference type="Rhea" id="RHEA:15017"/>
        <dbReference type="ChEBI" id="CHEBI:15377"/>
        <dbReference type="ChEBI" id="CHEBI:30879"/>
        <dbReference type="ChEBI" id="CHEBI:43474"/>
        <dbReference type="ChEBI" id="CHEBI:67140"/>
        <dbReference type="EC" id="3.1.3.2"/>
    </reaction>
</comment>
<keyword evidence="7" id="KW-1133">Transmembrane helix</keyword>
<dbReference type="GO" id="GO:0050650">
    <property type="term" value="P:chondroitin sulfate proteoglycan biosynthetic process"/>
    <property type="evidence" value="ECO:0007669"/>
    <property type="project" value="TreeGrafter"/>
</dbReference>
<dbReference type="GO" id="GO:0006024">
    <property type="term" value="P:glycosaminoglycan biosynthetic process"/>
    <property type="evidence" value="ECO:0007669"/>
    <property type="project" value="TreeGrafter"/>
</dbReference>
<dbReference type="AlphaFoldDB" id="A0A9N9SEW0"/>
<dbReference type="SUPFAM" id="SSF53254">
    <property type="entry name" value="Phosphoglycerate mutase-like"/>
    <property type="match status" value="1"/>
</dbReference>
<dbReference type="Proteomes" id="UP001153737">
    <property type="component" value="Chromosome 16"/>
</dbReference>
<evidence type="ECO:0000313" key="8">
    <source>
        <dbReference type="EMBL" id="CAG9817601.1"/>
    </source>
</evidence>
<comment type="catalytic activity">
    <reaction evidence="4">
        <text>3-O-[beta-D-GlcA-(1-&gt;3)-beta-D-Gal-(1-&gt;3)-beta-D-Gal-(1-&gt;4)-beta-D-2-O-P-Xyl]-L-seryl-[protein] + H2O = 3-O-(beta-D-GlcA-(1-&gt;3)-beta-D-Gal-(1-&gt;3)-beta-D-Gal-(1-&gt;4)-beta-D-Xyl)-L-seryl-[protein] + phosphate</text>
        <dbReference type="Rhea" id="RHEA:56512"/>
        <dbReference type="Rhea" id="RHEA-COMP:12573"/>
        <dbReference type="Rhea" id="RHEA-COMP:14559"/>
        <dbReference type="ChEBI" id="CHEBI:15377"/>
        <dbReference type="ChEBI" id="CHEBI:43474"/>
        <dbReference type="ChEBI" id="CHEBI:132093"/>
        <dbReference type="ChEBI" id="CHEBI:140495"/>
    </reaction>
</comment>
<organism evidence="8 9">
    <name type="scientific">Phaedon cochleariae</name>
    <name type="common">Mustard beetle</name>
    <dbReference type="NCBI Taxonomy" id="80249"/>
    <lineage>
        <taxon>Eukaryota</taxon>
        <taxon>Metazoa</taxon>
        <taxon>Ecdysozoa</taxon>
        <taxon>Arthropoda</taxon>
        <taxon>Hexapoda</taxon>
        <taxon>Insecta</taxon>
        <taxon>Pterygota</taxon>
        <taxon>Neoptera</taxon>
        <taxon>Endopterygota</taxon>
        <taxon>Coleoptera</taxon>
        <taxon>Polyphaga</taxon>
        <taxon>Cucujiformia</taxon>
        <taxon>Chrysomeloidea</taxon>
        <taxon>Chrysomelidae</taxon>
        <taxon>Chrysomelinae</taxon>
        <taxon>Chrysomelini</taxon>
        <taxon>Phaedon</taxon>
    </lineage>
</organism>
<dbReference type="Gene3D" id="3.40.50.1240">
    <property type="entry name" value="Phosphoglycerate mutase-like"/>
    <property type="match status" value="1"/>
</dbReference>
<dbReference type="CDD" id="cd07061">
    <property type="entry name" value="HP_HAP_like"/>
    <property type="match status" value="1"/>
</dbReference>
<dbReference type="OrthoDB" id="10262962at2759"/>
<dbReference type="PANTHER" id="PTHR11567:SF110">
    <property type="entry name" value="2-PHOSPHOXYLOSE PHOSPHATASE 1"/>
    <property type="match status" value="1"/>
</dbReference>
<evidence type="ECO:0000313" key="9">
    <source>
        <dbReference type="Proteomes" id="UP001153737"/>
    </source>
</evidence>
<accession>A0A9N9SEW0</accession>
<evidence type="ECO:0000256" key="4">
    <source>
        <dbReference type="ARBA" id="ARBA00036311"/>
    </source>
</evidence>
<keyword evidence="7" id="KW-0472">Membrane</keyword>
<dbReference type="InterPro" id="IPR050645">
    <property type="entry name" value="Histidine_acid_phosphatase"/>
</dbReference>
<name>A0A9N9SEW0_PHACE</name>
<evidence type="ECO:0000256" key="3">
    <source>
        <dbReference type="ARBA" id="ARBA00022801"/>
    </source>
</evidence>
<protein>
    <recommendedName>
        <fullName evidence="5">2-phosphoxylose phosphatase 1</fullName>
    </recommendedName>
    <alternativeName>
        <fullName evidence="6">Acid phosphatase-like protein 2</fullName>
    </alternativeName>
</protein>
<dbReference type="GO" id="GO:0005794">
    <property type="term" value="C:Golgi apparatus"/>
    <property type="evidence" value="ECO:0007669"/>
    <property type="project" value="TreeGrafter"/>
</dbReference>
<sequence>MNFSSFRMPQNKAIQCYLLMSLWILLIIFGVYKFMEPQQKILDTTLKPTQLYSTLESDGKTRRIFKICNFPEDISPGDEAILNKNKWQLKGLLILIRHGDRGPLQHVKKISSINCGVGAEKSDLLANYKAYLHNESLTGKLSWAGQGPFHGFPFIPSHPTQCHLGQLTMQGVSQLLKLGNILRESYSDVWAKLATLNANEVLVYSTRYRRTFQSALSFLFGLIRHETLEKIPIHESQSMSFCFKDCGCPVTENLSRSVQKSVSHHLRSHPAVAALADATGKYLFEVPDGESQTPGVDPYSVRDALLSVVCHRGGMPCEAPNNCMRRQNVVGIFSYTDWVNYRKWRNSSWKRYCLLKSYGLMRHIVQQMLHMVSNSGPYLVLYSGHDHTLEQLTAALGLQSDPFLLRYAARMVFEVYQEVEESNEVKGIFFRLLTNGRDVTRQISFCKNFVNVNSRVGLCKIEDIVRFLHDDYFTALNVTNFKDACTH</sequence>
<evidence type="ECO:0000256" key="7">
    <source>
        <dbReference type="SAM" id="Phobius"/>
    </source>
</evidence>
<dbReference type="PROSITE" id="PS00616">
    <property type="entry name" value="HIS_ACID_PHOSPHAT_1"/>
    <property type="match status" value="1"/>
</dbReference>
<evidence type="ECO:0000256" key="6">
    <source>
        <dbReference type="ARBA" id="ARBA00041499"/>
    </source>
</evidence>